<gene>
    <name evidence="2" type="ORF">LR394_29520</name>
</gene>
<organism evidence="2 3">
    <name type="scientific">Kineosporia babensis</name>
    <dbReference type="NCBI Taxonomy" id="499548"/>
    <lineage>
        <taxon>Bacteria</taxon>
        <taxon>Bacillati</taxon>
        <taxon>Actinomycetota</taxon>
        <taxon>Actinomycetes</taxon>
        <taxon>Kineosporiales</taxon>
        <taxon>Kineosporiaceae</taxon>
        <taxon>Kineosporia</taxon>
    </lineage>
</organism>
<reference evidence="2" key="1">
    <citation type="submission" date="2021-11" db="EMBL/GenBank/DDBJ databases">
        <title>Streptomyces corallinus and Kineosporia corallina sp. nov., two new coral-derived marine actinobacteria.</title>
        <authorList>
            <person name="Buangrab K."/>
            <person name="Sutthacheep M."/>
            <person name="Yeemin T."/>
            <person name="Harunari E."/>
            <person name="Igarashi Y."/>
            <person name="Sripreechasak P."/>
            <person name="Kanchanasin P."/>
            <person name="Tanasupawat S."/>
            <person name="Phongsopitanun W."/>
        </authorList>
    </citation>
    <scope>NUCLEOTIDE SEQUENCE</scope>
    <source>
        <strain evidence="2">JCM 31032</strain>
    </source>
</reference>
<dbReference type="Pfam" id="PF01636">
    <property type="entry name" value="APH"/>
    <property type="match status" value="1"/>
</dbReference>
<evidence type="ECO:0000259" key="1">
    <source>
        <dbReference type="Pfam" id="PF01636"/>
    </source>
</evidence>
<name>A0A9X1NHB9_9ACTN</name>
<feature type="domain" description="Aminoglycoside phosphotransferase" evidence="1">
    <location>
        <begin position="86"/>
        <end position="170"/>
    </location>
</feature>
<keyword evidence="3" id="KW-1185">Reference proteome</keyword>
<dbReference type="InterPro" id="IPR002575">
    <property type="entry name" value="Aminoglycoside_PTrfase"/>
</dbReference>
<dbReference type="SUPFAM" id="SSF56112">
    <property type="entry name" value="Protein kinase-like (PK-like)"/>
    <property type="match status" value="1"/>
</dbReference>
<dbReference type="AlphaFoldDB" id="A0A9X1NHB9"/>
<proteinExistence type="predicted"/>
<dbReference type="Proteomes" id="UP001138997">
    <property type="component" value="Unassembled WGS sequence"/>
</dbReference>
<dbReference type="InterPro" id="IPR011009">
    <property type="entry name" value="Kinase-like_dom_sf"/>
</dbReference>
<evidence type="ECO:0000313" key="2">
    <source>
        <dbReference type="EMBL" id="MCD5315052.1"/>
    </source>
</evidence>
<dbReference type="RefSeq" id="WP_231447858.1">
    <property type="nucleotide sequence ID" value="NZ_JAJOMB010000019.1"/>
</dbReference>
<dbReference type="EMBL" id="JAJOMB010000019">
    <property type="protein sequence ID" value="MCD5315052.1"/>
    <property type="molecule type" value="Genomic_DNA"/>
</dbReference>
<evidence type="ECO:0000313" key="3">
    <source>
        <dbReference type="Proteomes" id="UP001138997"/>
    </source>
</evidence>
<sequence>MGREQHERIGAGWDADVYALGPERVLRRYRRGGDVAHEAQVMRHVAAHGYPVPVVSRAEGPDLEMDRLSGPTMLAALVADEIGMDEAAEVLADLQHRLHALPSLSGADTSVVHMDLHPGNVMLTPRGPVVIDWRDAREGTAELDLAMTSVVLGSVARSGSFADQADAAAGFIEVFVPLVAEQVLVALDEAVQIRLENPGLDESGREDVRQAAQELNRLCTGGRSFRRA</sequence>
<comment type="caution">
    <text evidence="2">The sequence shown here is derived from an EMBL/GenBank/DDBJ whole genome shotgun (WGS) entry which is preliminary data.</text>
</comment>
<protein>
    <submittedName>
        <fullName evidence="2">Phosphotransferase</fullName>
    </submittedName>
</protein>
<dbReference type="Gene3D" id="3.90.1200.10">
    <property type="match status" value="1"/>
</dbReference>
<accession>A0A9X1NHB9</accession>